<dbReference type="Proteomes" id="UP000095042">
    <property type="component" value="Unassembled WGS sequence"/>
</dbReference>
<dbReference type="EMBL" id="LPWD01000427">
    <property type="protein sequence ID" value="ODS01472.1"/>
    <property type="molecule type" value="Genomic_DNA"/>
</dbReference>
<name>A0A1E3W7I8_9HYPH</name>
<keyword evidence="2" id="KW-1185">Reference proteome</keyword>
<reference evidence="1 2" key="1">
    <citation type="journal article" date="2016" name="Environ. Microbiol.">
        <title>New Methyloceanibacter diversity from North Sea sediments includes methanotroph containing solely the soluble methane monooxygenase.</title>
        <authorList>
            <person name="Vekeman B."/>
            <person name="Kerckhof F.M."/>
            <person name="Cremers G."/>
            <person name="de Vos P."/>
            <person name="Vandamme P."/>
            <person name="Boon N."/>
            <person name="Op den Camp H.J."/>
            <person name="Heylen K."/>
        </authorList>
    </citation>
    <scope>NUCLEOTIDE SEQUENCE [LARGE SCALE GENOMIC DNA]</scope>
    <source>
        <strain evidence="1 2">R-67177</strain>
    </source>
</reference>
<accession>A0A1E3W7I8</accession>
<gene>
    <name evidence="1" type="ORF">AUC71_00195</name>
</gene>
<evidence type="ECO:0000313" key="1">
    <source>
        <dbReference type="EMBL" id="ODS01472.1"/>
    </source>
</evidence>
<proteinExistence type="predicted"/>
<dbReference type="AlphaFoldDB" id="A0A1E3W7I8"/>
<sequence length="86" mass="9567">MTYHRAILLIVFAVIVGAVSTAEAGKRKCAEDYRRFCGQWGLETRGLQNCMRAHGNYLSKRCVKGLIQAGAISQAEVNRKRQALGR</sequence>
<comment type="caution">
    <text evidence="1">The sequence shown here is derived from an EMBL/GenBank/DDBJ whole genome shotgun (WGS) entry which is preliminary data.</text>
</comment>
<protein>
    <submittedName>
        <fullName evidence="1">Uncharacterized protein</fullName>
    </submittedName>
</protein>
<evidence type="ECO:0000313" key="2">
    <source>
        <dbReference type="Proteomes" id="UP000095042"/>
    </source>
</evidence>
<organism evidence="1 2">
    <name type="scientific">Methyloceanibacter marginalis</name>
    <dbReference type="NCBI Taxonomy" id="1774971"/>
    <lineage>
        <taxon>Bacteria</taxon>
        <taxon>Pseudomonadati</taxon>
        <taxon>Pseudomonadota</taxon>
        <taxon>Alphaproteobacteria</taxon>
        <taxon>Hyphomicrobiales</taxon>
        <taxon>Hyphomicrobiaceae</taxon>
        <taxon>Methyloceanibacter</taxon>
    </lineage>
</organism>